<dbReference type="Pfam" id="PF12833">
    <property type="entry name" value="HTH_18"/>
    <property type="match status" value="1"/>
</dbReference>
<keyword evidence="5" id="KW-1185">Reference proteome</keyword>
<dbReference type="SMART" id="SM00342">
    <property type="entry name" value="HTH_ARAC"/>
    <property type="match status" value="1"/>
</dbReference>
<keyword evidence="1" id="KW-0805">Transcription regulation</keyword>
<gene>
    <name evidence="4" type="ORF">FEF09_16295</name>
</gene>
<dbReference type="Pfam" id="PF01965">
    <property type="entry name" value="DJ-1_PfpI"/>
    <property type="match status" value="1"/>
</dbReference>
<name>A0A5C6LSV7_9BACT</name>
<dbReference type="InterPro" id="IPR009057">
    <property type="entry name" value="Homeodomain-like_sf"/>
</dbReference>
<sequence length="362" mass="41002">MLIWHKLYHLWHLCHPQTMLPLSCSSNYMSPKHKKRIVIVPMPGTYMLDIAGPLDVFAAADKMLSETAGKEDVGYEIITASPLSTKKLATKSGVEIICPVRVDEVEGPIDTLIVAGFSIRNQETGRRFCNWLRDAYPKLRRVGSVCVGTYALAEAGILHGKQATTHWEFSQDFQRRYPDIKVDTNPFYTRDGNVYTSGGVASGIDLALALVEEDYGRDVALAAARKLVLFLKRTGYQSQFSTLLQVHSMENSIAGKLQPWMMQHLQDDLSVEELAVHSNMSLRNFNRIFLKETGMTPGKFVEKLRIEMARKYLEDSDLSMEQIAERCGLGGIVSMRRTFMRHMMVSPSDYRRTFRTSLQTVH</sequence>
<dbReference type="InterPro" id="IPR002818">
    <property type="entry name" value="DJ-1/PfpI"/>
</dbReference>
<dbReference type="OrthoDB" id="9803764at2"/>
<evidence type="ECO:0000313" key="5">
    <source>
        <dbReference type="Proteomes" id="UP000318815"/>
    </source>
</evidence>
<dbReference type="AlphaFoldDB" id="A0A5C6LSV7"/>
<dbReference type="Gene3D" id="1.10.10.60">
    <property type="entry name" value="Homeodomain-like"/>
    <property type="match status" value="2"/>
</dbReference>
<keyword evidence="2" id="KW-0804">Transcription</keyword>
<evidence type="ECO:0000256" key="1">
    <source>
        <dbReference type="ARBA" id="ARBA00023015"/>
    </source>
</evidence>
<feature type="domain" description="HTH araC/xylS-type" evidence="3">
    <location>
        <begin position="255"/>
        <end position="353"/>
    </location>
</feature>
<dbReference type="PROSITE" id="PS01124">
    <property type="entry name" value="HTH_ARAC_FAMILY_2"/>
    <property type="match status" value="1"/>
</dbReference>
<organism evidence="4 5">
    <name type="scientific">Chitinophaga pinensis</name>
    <dbReference type="NCBI Taxonomy" id="79329"/>
    <lineage>
        <taxon>Bacteria</taxon>
        <taxon>Pseudomonadati</taxon>
        <taxon>Bacteroidota</taxon>
        <taxon>Chitinophagia</taxon>
        <taxon>Chitinophagales</taxon>
        <taxon>Chitinophagaceae</taxon>
        <taxon>Chitinophaga</taxon>
    </lineage>
</organism>
<comment type="caution">
    <text evidence="4">The sequence shown here is derived from an EMBL/GenBank/DDBJ whole genome shotgun (WGS) entry which is preliminary data.</text>
</comment>
<dbReference type="Gene3D" id="3.40.50.880">
    <property type="match status" value="1"/>
</dbReference>
<dbReference type="PANTHER" id="PTHR43130:SF3">
    <property type="entry name" value="HTH-TYPE TRANSCRIPTIONAL REGULATOR RV1931C"/>
    <property type="match status" value="1"/>
</dbReference>
<protein>
    <submittedName>
        <fullName evidence="4">GlxA family transcriptional regulator</fullName>
    </submittedName>
</protein>
<accession>A0A5C6LSV7</accession>
<dbReference type="InterPro" id="IPR029062">
    <property type="entry name" value="Class_I_gatase-like"/>
</dbReference>
<evidence type="ECO:0000256" key="2">
    <source>
        <dbReference type="ARBA" id="ARBA00023163"/>
    </source>
</evidence>
<dbReference type="EMBL" id="VOHS01000015">
    <property type="protein sequence ID" value="TWV99549.1"/>
    <property type="molecule type" value="Genomic_DNA"/>
</dbReference>
<dbReference type="PANTHER" id="PTHR43130">
    <property type="entry name" value="ARAC-FAMILY TRANSCRIPTIONAL REGULATOR"/>
    <property type="match status" value="1"/>
</dbReference>
<dbReference type="InterPro" id="IPR018060">
    <property type="entry name" value="HTH_AraC"/>
</dbReference>
<evidence type="ECO:0000259" key="3">
    <source>
        <dbReference type="PROSITE" id="PS01124"/>
    </source>
</evidence>
<proteinExistence type="predicted"/>
<dbReference type="GO" id="GO:0043565">
    <property type="term" value="F:sequence-specific DNA binding"/>
    <property type="evidence" value="ECO:0007669"/>
    <property type="project" value="InterPro"/>
</dbReference>
<dbReference type="SUPFAM" id="SSF52317">
    <property type="entry name" value="Class I glutamine amidotransferase-like"/>
    <property type="match status" value="1"/>
</dbReference>
<reference evidence="4 5" key="1">
    <citation type="submission" date="2019-08" db="EMBL/GenBank/DDBJ databases">
        <title>Whole genome sequencing of chitin degrading bacteria Chitinophaga pinensis YS16.</title>
        <authorList>
            <person name="Singh R.P."/>
            <person name="Manchanda G."/>
            <person name="Maurya I.K."/>
            <person name="Joshi N.K."/>
            <person name="Srivastava A.K."/>
        </authorList>
    </citation>
    <scope>NUCLEOTIDE SEQUENCE [LARGE SCALE GENOMIC DNA]</scope>
    <source>
        <strain evidence="4 5">YS-16</strain>
    </source>
</reference>
<dbReference type="CDD" id="cd03137">
    <property type="entry name" value="GATase1_AraC_1"/>
    <property type="match status" value="1"/>
</dbReference>
<dbReference type="Proteomes" id="UP000318815">
    <property type="component" value="Unassembled WGS sequence"/>
</dbReference>
<dbReference type="GO" id="GO:0003700">
    <property type="term" value="F:DNA-binding transcription factor activity"/>
    <property type="evidence" value="ECO:0007669"/>
    <property type="project" value="InterPro"/>
</dbReference>
<dbReference type="InterPro" id="IPR052158">
    <property type="entry name" value="INH-QAR"/>
</dbReference>
<dbReference type="SUPFAM" id="SSF46689">
    <property type="entry name" value="Homeodomain-like"/>
    <property type="match status" value="2"/>
</dbReference>
<evidence type="ECO:0000313" key="4">
    <source>
        <dbReference type="EMBL" id="TWV99549.1"/>
    </source>
</evidence>